<gene>
    <name evidence="9" type="ORF">GQ55_2G051000</name>
</gene>
<dbReference type="STRING" id="1504633.A0A2T7ELL0"/>
<evidence type="ECO:0000256" key="3">
    <source>
        <dbReference type="ARBA" id="ARBA00022490"/>
    </source>
</evidence>
<dbReference type="InterPro" id="IPR027329">
    <property type="entry name" value="TPX2_C"/>
</dbReference>
<comment type="subcellular location">
    <subcellularLocation>
        <location evidence="1">Cytoplasm</location>
        <location evidence="1">Cytoskeleton</location>
    </subcellularLocation>
</comment>
<dbReference type="GO" id="GO:0005874">
    <property type="term" value="C:microtubule"/>
    <property type="evidence" value="ECO:0007669"/>
    <property type="project" value="UniProtKB-KW"/>
</dbReference>
<keyword evidence="4" id="KW-0493">Microtubule</keyword>
<dbReference type="GO" id="GO:0008017">
    <property type="term" value="F:microtubule binding"/>
    <property type="evidence" value="ECO:0007669"/>
    <property type="project" value="InterPro"/>
</dbReference>
<evidence type="ECO:0000256" key="4">
    <source>
        <dbReference type="ARBA" id="ARBA00022701"/>
    </source>
</evidence>
<evidence type="ECO:0000259" key="8">
    <source>
        <dbReference type="Pfam" id="PF06886"/>
    </source>
</evidence>
<dbReference type="InterPro" id="IPR044806">
    <property type="entry name" value="WVD2/WDL1-4"/>
</dbReference>
<evidence type="ECO:0000313" key="9">
    <source>
        <dbReference type="EMBL" id="PUZ68711.1"/>
    </source>
</evidence>
<feature type="compositionally biased region" description="Polar residues" evidence="7">
    <location>
        <begin position="560"/>
        <end position="586"/>
    </location>
</feature>
<evidence type="ECO:0000256" key="7">
    <source>
        <dbReference type="SAM" id="MobiDB-lite"/>
    </source>
</evidence>
<dbReference type="EMBL" id="CM009750">
    <property type="protein sequence ID" value="PUZ68711.1"/>
    <property type="molecule type" value="Genomic_DNA"/>
</dbReference>
<evidence type="ECO:0000313" key="10">
    <source>
        <dbReference type="Proteomes" id="UP000244336"/>
    </source>
</evidence>
<organism evidence="9 10">
    <name type="scientific">Panicum hallii var. hallii</name>
    <dbReference type="NCBI Taxonomy" id="1504633"/>
    <lineage>
        <taxon>Eukaryota</taxon>
        <taxon>Viridiplantae</taxon>
        <taxon>Streptophyta</taxon>
        <taxon>Embryophyta</taxon>
        <taxon>Tracheophyta</taxon>
        <taxon>Spermatophyta</taxon>
        <taxon>Magnoliopsida</taxon>
        <taxon>Liliopsida</taxon>
        <taxon>Poales</taxon>
        <taxon>Poaceae</taxon>
        <taxon>PACMAD clade</taxon>
        <taxon>Panicoideae</taxon>
        <taxon>Panicodae</taxon>
        <taxon>Paniceae</taxon>
        <taxon>Panicinae</taxon>
        <taxon>Panicum</taxon>
        <taxon>Panicum sect. Panicum</taxon>
    </lineage>
</organism>
<dbReference type="Pfam" id="PF06886">
    <property type="entry name" value="TPX2"/>
    <property type="match status" value="1"/>
</dbReference>
<dbReference type="GO" id="GO:0000226">
    <property type="term" value="P:microtubule cytoskeleton organization"/>
    <property type="evidence" value="ECO:0007669"/>
    <property type="project" value="InterPro"/>
</dbReference>
<evidence type="ECO:0000256" key="2">
    <source>
        <dbReference type="ARBA" id="ARBA00005885"/>
    </source>
</evidence>
<feature type="region of interest" description="Disordered" evidence="7">
    <location>
        <begin position="105"/>
        <end position="183"/>
    </location>
</feature>
<feature type="compositionally biased region" description="Pro residues" evidence="7">
    <location>
        <begin position="118"/>
        <end position="128"/>
    </location>
</feature>
<sequence length="614" mass="65033">MDGDRTRRKPGARFQRPGRRQEPASRRGSVGAPVPSRLARGLKRVGGDAAVRRPWRGLPCRGLRERIVHDRWDQSLWGSEQGDTGWGGKRTAVVKWASFASGTVCGGSSEGSGHRRGNPPPLASPSPGPGGTLTAGPTAPPLRPHKQPTAPRLAATHAQTHTGRGSGRGGRWWGAGGSGAGRGEARASAAASADCAVGWRCEVRGGELTFPVAVGAERPGTTAAAAEANGGGGDPGAAARRRWDLPGKAAESIAMEKEVVDMSTDEESDCVVICPPNGNTDHKEVVSGSHDEDSPERHETPYAIDSHMDSNAQEDVPVNQDSPKLIDEQESSLTNSPAKPAIAGQQGSRHSVPEPCTVAAERRSSTAGTCAPISHPTSSGEKLSDKSSSSPRSMAKKSPSVTPRKPLQSDNTSHSLEDDSYSVTSSTVTSARAGKTKKTTVAVAPTFVCDNRAEKRGEFYTKLEEKRKALEEERLQAEARKKEEEEEALRQLRKNLVVRAKPMPSFYQEGPPPKVELKKVPPTRARSPKLTRRKSCSDTPHTPEGGNGSAVCCRLHRHSIGNSKDGNSKAQCSPKSSPKTGSATKSRATKSREDLNGTVKKVGKPSAANVAVQT</sequence>
<proteinExistence type="inferred from homology"/>
<accession>A0A2T7ELL0</accession>
<feature type="region of interest" description="Disordered" evidence="7">
    <location>
        <begin position="275"/>
        <end position="440"/>
    </location>
</feature>
<protein>
    <recommendedName>
        <fullName evidence="8">TPX2 C-terminal domain-containing protein</fullName>
    </recommendedName>
</protein>
<evidence type="ECO:0000256" key="5">
    <source>
        <dbReference type="ARBA" id="ARBA00023212"/>
    </source>
</evidence>
<keyword evidence="6" id="KW-0175">Coiled coil</keyword>
<keyword evidence="3" id="KW-0963">Cytoplasm</keyword>
<reference evidence="9 10" key="1">
    <citation type="submission" date="2018-04" db="EMBL/GenBank/DDBJ databases">
        <title>WGS assembly of Panicum hallii var. hallii HAL2.</title>
        <authorList>
            <person name="Lovell J."/>
            <person name="Jenkins J."/>
            <person name="Lowry D."/>
            <person name="Mamidi S."/>
            <person name="Sreedasyam A."/>
            <person name="Weng X."/>
            <person name="Barry K."/>
            <person name="Bonette J."/>
            <person name="Campitelli B."/>
            <person name="Daum C."/>
            <person name="Gordon S."/>
            <person name="Gould B."/>
            <person name="Lipzen A."/>
            <person name="MacQueen A."/>
            <person name="Palacio-Mejia J."/>
            <person name="Plott C."/>
            <person name="Shakirov E."/>
            <person name="Shu S."/>
            <person name="Yoshinaga Y."/>
            <person name="Zane M."/>
            <person name="Rokhsar D."/>
            <person name="Grimwood J."/>
            <person name="Schmutz J."/>
            <person name="Juenger T."/>
        </authorList>
    </citation>
    <scope>NUCLEOTIDE SEQUENCE [LARGE SCALE GENOMIC DNA]</scope>
    <source>
        <strain evidence="10">cv. HAL2</strain>
    </source>
</reference>
<evidence type="ECO:0000256" key="6">
    <source>
        <dbReference type="SAM" id="Coils"/>
    </source>
</evidence>
<dbReference type="PANTHER" id="PTHR46372:SF2">
    <property type="entry name" value="PROTEIN WVD2-LIKE 3"/>
    <property type="match status" value="1"/>
</dbReference>
<dbReference type="PANTHER" id="PTHR46372">
    <property type="entry name" value="PROTEIN WVD2-LIKE 3"/>
    <property type="match status" value="1"/>
</dbReference>
<feature type="domain" description="TPX2 C-terminal" evidence="8">
    <location>
        <begin position="446"/>
        <end position="520"/>
    </location>
</feature>
<feature type="coiled-coil region" evidence="6">
    <location>
        <begin position="460"/>
        <end position="499"/>
    </location>
</feature>
<name>A0A2T7ELL0_9POAL</name>
<keyword evidence="5" id="KW-0206">Cytoskeleton</keyword>
<dbReference type="Proteomes" id="UP000244336">
    <property type="component" value="Chromosome 2"/>
</dbReference>
<comment type="similarity">
    <text evidence="2">Belongs to the TPX2 family.</text>
</comment>
<dbReference type="Gramene" id="PUZ68711">
    <property type="protein sequence ID" value="PUZ68711"/>
    <property type="gene ID" value="GQ55_2G051000"/>
</dbReference>
<feature type="compositionally biased region" description="Basic and acidic residues" evidence="7">
    <location>
        <begin position="280"/>
        <end position="300"/>
    </location>
</feature>
<feature type="region of interest" description="Disordered" evidence="7">
    <location>
        <begin position="1"/>
        <end position="47"/>
    </location>
</feature>
<dbReference type="OrthoDB" id="1925970at2759"/>
<feature type="compositionally biased region" description="Basic residues" evidence="7">
    <location>
        <begin position="1"/>
        <end position="11"/>
    </location>
</feature>
<evidence type="ECO:0000256" key="1">
    <source>
        <dbReference type="ARBA" id="ARBA00004245"/>
    </source>
</evidence>
<feature type="compositionally biased region" description="Low complexity" evidence="7">
    <location>
        <begin position="378"/>
        <end position="400"/>
    </location>
</feature>
<feature type="region of interest" description="Disordered" evidence="7">
    <location>
        <begin position="503"/>
        <end position="614"/>
    </location>
</feature>
<feature type="compositionally biased region" description="Low complexity" evidence="7">
    <location>
        <begin position="421"/>
        <end position="430"/>
    </location>
</feature>
<dbReference type="AlphaFoldDB" id="A0A2T7ELL0"/>
<feature type="compositionally biased region" description="Gly residues" evidence="7">
    <location>
        <begin position="164"/>
        <end position="182"/>
    </location>
</feature>
<keyword evidence="10" id="KW-1185">Reference proteome</keyword>